<protein>
    <submittedName>
        <fullName evidence="1">Uncharacterized protein</fullName>
    </submittedName>
</protein>
<dbReference type="EMBL" id="CDMG01000002">
    <property type="protein sequence ID" value="CRF52117.1"/>
    <property type="molecule type" value="Genomic_DNA"/>
</dbReference>
<accession>A0A0K2Y199</accession>
<dbReference type="AlphaFoldDB" id="A0A0K2Y199"/>
<evidence type="ECO:0000313" key="2">
    <source>
        <dbReference type="Proteomes" id="UP000043437"/>
    </source>
</evidence>
<dbReference type="GO" id="GO:0003676">
    <property type="term" value="F:nucleic acid binding"/>
    <property type="evidence" value="ECO:0007669"/>
    <property type="project" value="InterPro"/>
</dbReference>
<sequence length="357" mass="40775">MSHLSPLEKINLGSFYTPPFLVQKAFAMLTAHLDPKEYCLLDSACGDGAFLTQQGFKKVVGVDRDLYALKQAKANAPKAILLHKNALKRCSRESFGFLEGDKLVIVGNPPYNDTTSQVRQALKTAPQDIDPPLKTRDLGLSFLRSYDLLNADFVCVLHPLSYLIKKTNLQALKGFRQNYILKNTLILSSQIFCPKSLSPFPIVLALYTRDNVGMDFDFIANFSFATLEGKSFKLKDLEPITPHIDKYPNAKKVKEARAFFYPLRDINALARSKTFMPAQKPHSILIDPQKYSLYCYIDIFKTQIPHIPYYLRNCDIFFNFERFKTLENAFIEASQNKQVSPKIKAYFRELLGEHYVD</sequence>
<dbReference type="PRINTS" id="PR00507">
    <property type="entry name" value="N12N6MTFRASE"/>
</dbReference>
<evidence type="ECO:0000313" key="1">
    <source>
        <dbReference type="EMBL" id="CRF52117.1"/>
    </source>
</evidence>
<reference evidence="2" key="1">
    <citation type="submission" date="2014-12" db="EMBL/GenBank/DDBJ databases">
        <authorList>
            <person name="Jaenicke S."/>
        </authorList>
    </citation>
    <scope>NUCLEOTIDE SEQUENCE [LARGE SCALE GENOMIC DNA]</scope>
</reference>
<dbReference type="GO" id="GO:0008168">
    <property type="term" value="F:methyltransferase activity"/>
    <property type="evidence" value="ECO:0007669"/>
    <property type="project" value="InterPro"/>
</dbReference>
<dbReference type="RefSeq" id="WP_082355774.1">
    <property type="nucleotide sequence ID" value="NZ_BSCV01000009.1"/>
</dbReference>
<dbReference type="GO" id="GO:0032259">
    <property type="term" value="P:methylation"/>
    <property type="evidence" value="ECO:0007669"/>
    <property type="project" value="InterPro"/>
</dbReference>
<name>A0A0K2Y199_9HELI</name>
<dbReference type="Proteomes" id="UP000043437">
    <property type="component" value="Unassembled WGS sequence"/>
</dbReference>
<dbReference type="InterPro" id="IPR002052">
    <property type="entry name" value="DNA_methylase_N6_adenine_CS"/>
</dbReference>
<dbReference type="Gene3D" id="3.40.50.150">
    <property type="entry name" value="Vaccinia Virus protein VP39"/>
    <property type="match status" value="1"/>
</dbReference>
<dbReference type="InterPro" id="IPR029063">
    <property type="entry name" value="SAM-dependent_MTases_sf"/>
</dbReference>
<gene>
    <name evidence="1" type="ORF">HAL07_02430</name>
</gene>
<organism evidence="1 2">
    <name type="scientific">Helicobacter ailurogastricus</name>
    <dbReference type="NCBI Taxonomy" id="1578720"/>
    <lineage>
        <taxon>Bacteria</taxon>
        <taxon>Pseudomonadati</taxon>
        <taxon>Campylobacterota</taxon>
        <taxon>Epsilonproteobacteria</taxon>
        <taxon>Campylobacterales</taxon>
        <taxon>Helicobacteraceae</taxon>
        <taxon>Helicobacter</taxon>
    </lineage>
</organism>
<dbReference type="PROSITE" id="PS00092">
    <property type="entry name" value="N6_MTASE"/>
    <property type="match status" value="1"/>
</dbReference>
<dbReference type="GeneID" id="82131277"/>
<proteinExistence type="predicted"/>
<dbReference type="SUPFAM" id="SSF53335">
    <property type="entry name" value="S-adenosyl-L-methionine-dependent methyltransferases"/>
    <property type="match status" value="1"/>
</dbReference>